<dbReference type="PANTHER" id="PTHR10039:SF16">
    <property type="entry name" value="GPI INOSITOL-DEACYLASE"/>
    <property type="match status" value="1"/>
</dbReference>
<dbReference type="PANTHER" id="PTHR10039">
    <property type="entry name" value="AMELOGENIN"/>
    <property type="match status" value="1"/>
</dbReference>
<accession>A0A5N6JA35</accession>
<dbReference type="InterPro" id="IPR027417">
    <property type="entry name" value="P-loop_NTPase"/>
</dbReference>
<feature type="compositionally biased region" description="Basic and acidic residues" evidence="2">
    <location>
        <begin position="55"/>
        <end position="71"/>
    </location>
</feature>
<dbReference type="Pfam" id="PF23397">
    <property type="entry name" value="DUF7104"/>
    <property type="match status" value="3"/>
</dbReference>
<dbReference type="Pfam" id="PF24883">
    <property type="entry name" value="NPHP3_N"/>
    <property type="match status" value="1"/>
</dbReference>
<protein>
    <recommendedName>
        <fullName evidence="3">Nephrocystin 3-like N-terminal domain-containing protein</fullName>
    </recommendedName>
</protein>
<gene>
    <name evidence="4" type="ORF">BDV30DRAFT_236850</name>
</gene>
<evidence type="ECO:0000313" key="5">
    <source>
        <dbReference type="Proteomes" id="UP000326289"/>
    </source>
</evidence>
<dbReference type="InterPro" id="IPR055530">
    <property type="entry name" value="DUF7104"/>
</dbReference>
<keyword evidence="5" id="KW-1185">Reference proteome</keyword>
<dbReference type="EMBL" id="ML732783">
    <property type="protein sequence ID" value="KAB8275149.1"/>
    <property type="molecule type" value="Genomic_DNA"/>
</dbReference>
<evidence type="ECO:0000256" key="1">
    <source>
        <dbReference type="ARBA" id="ARBA00022737"/>
    </source>
</evidence>
<sequence length="1494" mass="167595">MLRKLCCSKADKEDGDELPPSHRVPASQKGNGVAVPATATTPSNVKLDAPSPGTVDEKPAPPRDLWKEAHDSLGKDKTRYLKIDENTSTSATIDTVIETTTKKYEEWQKGALKIRGPKGKDIDVRKWSEKILNAAMQSKDLITSLVSYDATGYASGAWSVISLGMGLVQNSLNRRDAAFESSAYLADTLAYFTLIDINHRNQNVGSDKNLDDALLGVYTALLNYAAEVNKVRDENGWTISEQPLTTLKATIESKGQGAAKWAHLSRDLYSKKLSESTLAEVEKSVAMLKSVESKTLSAEEERILQWVSKTDFSKIQNETQELRHADTGNWILSSGQYQAWKSAPGSIVWLPGIVGCGKSVLCSTVIQDIEHLCEEDQSKKLAYWYFKFDDDETKSLESLIRSLIRQFSRKPLEASVTKVWEEHSSRGSQPNRNIMLNILEDVLSNSVGEMFLVLDALDECPNDLSRERETLLSLLVGLVERYKEKLHILATSRPEKDIYTQLAKFPTVDLQQRLAQDVETFVRGRVGEGSLSKLSEDFQTRIIDSLLRIGERRFRWAALQITRLEGAKTTKLLEEALRTIPKTLEHTYRDALNKLDQGEQDLALSMLRLMCVATVPLDVKTIADAASLLEPDDVVTICSSSLVTTSEDNTIRLAHFSVKEFLMVHDALKKDHWCRFLETEAHEALATETLDLLTAQKTELKEEDAIKNPFLVYAARNFHTHVAGMGCITPDLQDKVDRLFTEPNIYFNYIRMFQTQYSAANTPWMRDLKQFSPALFQASKLGFKHTVEVLVSRADPSTFSHFDLCNAFIQAALSGHVDVMEFLVEQNLTIPDGVALIIFENILCHRIGKERLEAVFNIIWNSGAMRSVSPDAIDERIVLEIVRNRSSGFELVSLLLARRDEVFIPVTSEILLVCRQIEGHEAETVELFFERCNHDIKIDRDSLLFFLEEHMQADMLSVIIRRRAADLPLDDEVVSMLMKHADWTSVEALFKPRGIEFSVTEELLIKAAGNRCGAGMIRFLFNRRVPGVKISESVFIAAAENYRGKEVMECLLDDLAPDNPLTEKVIASIVKNAPGGLEMMNLILDRQQPGFVVSETILEEAVSRTWETMEMFELLMNNGGSDVPITENLVVKAAQNRPFAFSLIKEFLELLGNDFPVTDSVIIAMARSPSPDAPRVLEETLTRFPGAGMPEEAVQAASKNLGMIPILLDRAPGQVPIKEVLEQIGTLEYGEEKENALPALKALLDRQIVSADELVIATVAPNFSALRYILVEHKPDAPITQKVLVRAASNASSMKLLMEKLKDPITITEEVILAAIQDWKGADTIKVVFDRLGSIPITRNVWKKAAIENPEFMPGFLFRLQRDLKLRVVLEDIWQDSHTDAETKATVTMAFLNLVEGQEAIDLLQAYPYDWEQKEDHGFENFVQRLLPDDIPSPETEQVAAIIVERCSNEVIEKFLNIEHQISITDKVMQAAERNQRANKEALLSSLAEKRESA</sequence>
<dbReference type="Proteomes" id="UP000326289">
    <property type="component" value="Unassembled WGS sequence"/>
</dbReference>
<keyword evidence="1" id="KW-0677">Repeat</keyword>
<organism evidence="4 5">
    <name type="scientific">Aspergillus minisclerotigenes</name>
    <dbReference type="NCBI Taxonomy" id="656917"/>
    <lineage>
        <taxon>Eukaryota</taxon>
        <taxon>Fungi</taxon>
        <taxon>Dikarya</taxon>
        <taxon>Ascomycota</taxon>
        <taxon>Pezizomycotina</taxon>
        <taxon>Eurotiomycetes</taxon>
        <taxon>Eurotiomycetidae</taxon>
        <taxon>Eurotiales</taxon>
        <taxon>Aspergillaceae</taxon>
        <taxon>Aspergillus</taxon>
        <taxon>Aspergillus subgen. Circumdati</taxon>
    </lineage>
</organism>
<dbReference type="InterPro" id="IPR056884">
    <property type="entry name" value="NPHP3-like_N"/>
</dbReference>
<feature type="region of interest" description="Disordered" evidence="2">
    <location>
        <begin position="1"/>
        <end position="71"/>
    </location>
</feature>
<proteinExistence type="predicted"/>
<name>A0A5N6JA35_9EURO</name>
<evidence type="ECO:0000259" key="3">
    <source>
        <dbReference type="Pfam" id="PF24883"/>
    </source>
</evidence>
<reference evidence="4 5" key="1">
    <citation type="submission" date="2019-04" db="EMBL/GenBank/DDBJ databases">
        <title>Fungal friends and foes A comparative genomics study of 23 Aspergillus species from section Flavi.</title>
        <authorList>
            <consortium name="DOE Joint Genome Institute"/>
            <person name="Kjaerbolling I."/>
            <person name="Vesth T.C."/>
            <person name="Frisvad J.C."/>
            <person name="Nybo J.L."/>
            <person name="Theobald S."/>
            <person name="Kildgaard S."/>
            <person name="Petersen T.I."/>
            <person name="Kuo A."/>
            <person name="Sato A."/>
            <person name="Lyhne E.K."/>
            <person name="Kogle M.E."/>
            <person name="Wiebenga A."/>
            <person name="Kun R.S."/>
            <person name="Lubbers R.J."/>
            <person name="Makela M.R."/>
            <person name="Barry K."/>
            <person name="Chovatia M."/>
            <person name="Clum A."/>
            <person name="Daum C."/>
            <person name="Haridas S."/>
            <person name="He G."/>
            <person name="LaButti K."/>
            <person name="Lipzen A."/>
            <person name="Mondo S."/>
            <person name="Pangilinan J."/>
            <person name="Riley R."/>
            <person name="Salamov A."/>
            <person name="Simmons B.A."/>
            <person name="Magnuson J.K."/>
            <person name="Henrissat B."/>
            <person name="Mortensen U.H."/>
            <person name="Larsen T.O."/>
            <person name="De vries R.P."/>
            <person name="Grigoriev I.V."/>
            <person name="Machida M."/>
            <person name="Baker S.E."/>
            <person name="Andersen M.R."/>
        </authorList>
    </citation>
    <scope>NUCLEOTIDE SEQUENCE [LARGE SCALE GENOMIC DNA]</scope>
    <source>
        <strain evidence="4 5">CBS 117635</strain>
    </source>
</reference>
<dbReference type="SUPFAM" id="SSF52540">
    <property type="entry name" value="P-loop containing nucleoside triphosphate hydrolases"/>
    <property type="match status" value="1"/>
</dbReference>
<dbReference type="Gene3D" id="3.40.50.300">
    <property type="entry name" value="P-loop containing nucleotide triphosphate hydrolases"/>
    <property type="match status" value="1"/>
</dbReference>
<evidence type="ECO:0000256" key="2">
    <source>
        <dbReference type="SAM" id="MobiDB-lite"/>
    </source>
</evidence>
<evidence type="ECO:0000313" key="4">
    <source>
        <dbReference type="EMBL" id="KAB8275149.1"/>
    </source>
</evidence>
<feature type="domain" description="Nephrocystin 3-like N-terminal" evidence="3">
    <location>
        <begin position="326"/>
        <end position="493"/>
    </location>
</feature>